<feature type="region of interest" description="Disordered" evidence="1">
    <location>
        <begin position="126"/>
        <end position="150"/>
    </location>
</feature>
<dbReference type="InterPro" id="IPR040374">
    <property type="entry name" value="BIC"/>
</dbReference>
<protein>
    <submittedName>
        <fullName evidence="2">Uncharacterized protein</fullName>
    </submittedName>
</protein>
<organism evidence="2 3">
    <name type="scientific">Stylosanthes scabra</name>
    <dbReference type="NCBI Taxonomy" id="79078"/>
    <lineage>
        <taxon>Eukaryota</taxon>
        <taxon>Viridiplantae</taxon>
        <taxon>Streptophyta</taxon>
        <taxon>Embryophyta</taxon>
        <taxon>Tracheophyta</taxon>
        <taxon>Spermatophyta</taxon>
        <taxon>Magnoliopsida</taxon>
        <taxon>eudicotyledons</taxon>
        <taxon>Gunneridae</taxon>
        <taxon>Pentapetalae</taxon>
        <taxon>rosids</taxon>
        <taxon>fabids</taxon>
        <taxon>Fabales</taxon>
        <taxon>Fabaceae</taxon>
        <taxon>Papilionoideae</taxon>
        <taxon>50 kb inversion clade</taxon>
        <taxon>dalbergioids sensu lato</taxon>
        <taxon>Dalbergieae</taxon>
        <taxon>Pterocarpus clade</taxon>
        <taxon>Stylosanthes</taxon>
    </lineage>
</organism>
<dbReference type="CDD" id="cd22645">
    <property type="entry name" value="BIC1_CID"/>
    <property type="match status" value="1"/>
</dbReference>
<comment type="caution">
    <text evidence="2">The sequence shown here is derived from an EMBL/GenBank/DDBJ whole genome shotgun (WGS) entry which is preliminary data.</text>
</comment>
<sequence>MEENNKLSHQMPTWNTTRNNPTNSQQVIHPPPPRTATRASRSPNGYEEEEEDEEERDTASSMVISEETGRERLKRHREEVKGRVKIPEDWGQEKMMKEWIDYTTFDALFAPHTVIVAARDALIADGRKTNTSSSVPARSSPSQRLRIYSQ</sequence>
<feature type="region of interest" description="Disordered" evidence="1">
    <location>
        <begin position="1"/>
        <end position="80"/>
    </location>
</feature>
<dbReference type="EMBL" id="JASCZI010120885">
    <property type="protein sequence ID" value="MED6156913.1"/>
    <property type="molecule type" value="Genomic_DNA"/>
</dbReference>
<dbReference type="PANTHER" id="PTHR34207">
    <property type="entry name" value="PROTEIN BIC1"/>
    <property type="match status" value="1"/>
</dbReference>
<name>A0ABU6UAQ2_9FABA</name>
<gene>
    <name evidence="2" type="ORF">PIB30_018656</name>
</gene>
<evidence type="ECO:0000256" key="1">
    <source>
        <dbReference type="SAM" id="MobiDB-lite"/>
    </source>
</evidence>
<dbReference type="PANTHER" id="PTHR34207:SF17">
    <property type="entry name" value="PROTEIN BIC2"/>
    <property type="match status" value="1"/>
</dbReference>
<accession>A0ABU6UAQ2</accession>
<feature type="compositionally biased region" description="Low complexity" evidence="1">
    <location>
        <begin position="132"/>
        <end position="142"/>
    </location>
</feature>
<proteinExistence type="predicted"/>
<keyword evidence="3" id="KW-1185">Reference proteome</keyword>
<feature type="compositionally biased region" description="Low complexity" evidence="1">
    <location>
        <begin position="12"/>
        <end position="23"/>
    </location>
</feature>
<evidence type="ECO:0000313" key="3">
    <source>
        <dbReference type="Proteomes" id="UP001341840"/>
    </source>
</evidence>
<reference evidence="2 3" key="1">
    <citation type="journal article" date="2023" name="Plants (Basel)">
        <title>Bridging the Gap: Combining Genomics and Transcriptomics Approaches to Understand Stylosanthes scabra, an Orphan Legume from the Brazilian Caatinga.</title>
        <authorList>
            <person name="Ferreira-Neto J.R.C."/>
            <person name="da Silva M.D."/>
            <person name="Binneck E."/>
            <person name="de Melo N.F."/>
            <person name="da Silva R.H."/>
            <person name="de Melo A.L.T.M."/>
            <person name="Pandolfi V."/>
            <person name="Bustamante F.O."/>
            <person name="Brasileiro-Vidal A.C."/>
            <person name="Benko-Iseppon A.M."/>
        </authorList>
    </citation>
    <scope>NUCLEOTIDE SEQUENCE [LARGE SCALE GENOMIC DNA]</scope>
    <source>
        <tissue evidence="2">Leaves</tissue>
    </source>
</reference>
<dbReference type="Proteomes" id="UP001341840">
    <property type="component" value="Unassembled WGS sequence"/>
</dbReference>
<feature type="compositionally biased region" description="Acidic residues" evidence="1">
    <location>
        <begin position="46"/>
        <end position="56"/>
    </location>
</feature>
<evidence type="ECO:0000313" key="2">
    <source>
        <dbReference type="EMBL" id="MED6156913.1"/>
    </source>
</evidence>
<feature type="compositionally biased region" description="Basic and acidic residues" evidence="1">
    <location>
        <begin position="67"/>
        <end position="80"/>
    </location>
</feature>